<dbReference type="EMBL" id="CM042020">
    <property type="protein sequence ID" value="KAI3820382.1"/>
    <property type="molecule type" value="Genomic_DNA"/>
</dbReference>
<evidence type="ECO:0000313" key="2">
    <source>
        <dbReference type="Proteomes" id="UP001056120"/>
    </source>
</evidence>
<proteinExistence type="predicted"/>
<protein>
    <submittedName>
        <fullName evidence="1">Uncharacterized protein</fullName>
    </submittedName>
</protein>
<sequence length="175" mass="19982">MHGIRLKDIPPFIRYINPGDENIVQFHCSQLERAKSASAIFFNTFDELDCDILNTLSSKFPPCYGIGPLHVLENKIVEKTLASFKSNLWKEDLESLKWLDSKEPPSVIYVNFGSITVMTFQQLVEFGWGLAKTNYSFLWMIRSDVVIGESAVLPYELAEIRVEGCWQIGAPKNKF</sequence>
<comment type="caution">
    <text evidence="1">The sequence shown here is derived from an EMBL/GenBank/DDBJ whole genome shotgun (WGS) entry which is preliminary data.</text>
</comment>
<reference evidence="2" key="1">
    <citation type="journal article" date="2022" name="Mol. Ecol. Resour.">
        <title>The genomes of chicory, endive, great burdock and yacon provide insights into Asteraceae palaeo-polyploidization history and plant inulin production.</title>
        <authorList>
            <person name="Fan W."/>
            <person name="Wang S."/>
            <person name="Wang H."/>
            <person name="Wang A."/>
            <person name="Jiang F."/>
            <person name="Liu H."/>
            <person name="Zhao H."/>
            <person name="Xu D."/>
            <person name="Zhang Y."/>
        </authorList>
    </citation>
    <scope>NUCLEOTIDE SEQUENCE [LARGE SCALE GENOMIC DNA]</scope>
    <source>
        <strain evidence="2">cv. Yunnan</strain>
    </source>
</reference>
<organism evidence="1 2">
    <name type="scientific">Smallanthus sonchifolius</name>
    <dbReference type="NCBI Taxonomy" id="185202"/>
    <lineage>
        <taxon>Eukaryota</taxon>
        <taxon>Viridiplantae</taxon>
        <taxon>Streptophyta</taxon>
        <taxon>Embryophyta</taxon>
        <taxon>Tracheophyta</taxon>
        <taxon>Spermatophyta</taxon>
        <taxon>Magnoliopsida</taxon>
        <taxon>eudicotyledons</taxon>
        <taxon>Gunneridae</taxon>
        <taxon>Pentapetalae</taxon>
        <taxon>asterids</taxon>
        <taxon>campanulids</taxon>
        <taxon>Asterales</taxon>
        <taxon>Asteraceae</taxon>
        <taxon>Asteroideae</taxon>
        <taxon>Heliantheae alliance</taxon>
        <taxon>Millerieae</taxon>
        <taxon>Smallanthus</taxon>
    </lineage>
</organism>
<keyword evidence="2" id="KW-1185">Reference proteome</keyword>
<evidence type="ECO:0000313" key="1">
    <source>
        <dbReference type="EMBL" id="KAI3820382.1"/>
    </source>
</evidence>
<gene>
    <name evidence="1" type="ORF">L1987_07928</name>
</gene>
<accession>A0ACB9JJS4</accession>
<dbReference type="Proteomes" id="UP001056120">
    <property type="component" value="Linkage Group LG03"/>
</dbReference>
<reference evidence="1 2" key="2">
    <citation type="journal article" date="2022" name="Mol. Ecol. Resour.">
        <title>The genomes of chicory, endive, great burdock and yacon provide insights into Asteraceae paleo-polyploidization history and plant inulin production.</title>
        <authorList>
            <person name="Fan W."/>
            <person name="Wang S."/>
            <person name="Wang H."/>
            <person name="Wang A."/>
            <person name="Jiang F."/>
            <person name="Liu H."/>
            <person name="Zhao H."/>
            <person name="Xu D."/>
            <person name="Zhang Y."/>
        </authorList>
    </citation>
    <scope>NUCLEOTIDE SEQUENCE [LARGE SCALE GENOMIC DNA]</scope>
    <source>
        <strain evidence="2">cv. Yunnan</strain>
        <tissue evidence="1">Leaves</tissue>
    </source>
</reference>
<name>A0ACB9JJS4_9ASTR</name>